<evidence type="ECO:0000313" key="3">
    <source>
        <dbReference type="EMBL" id="GAA4244645.1"/>
    </source>
</evidence>
<accession>A0ABP8CXN2</accession>
<keyword evidence="1" id="KW-0472">Membrane</keyword>
<gene>
    <name evidence="3" type="ORF">GCM10022292_24120</name>
</gene>
<dbReference type="EMBL" id="BAABCB010000020">
    <property type="protein sequence ID" value="GAA4244645.1"/>
    <property type="molecule type" value="Genomic_DNA"/>
</dbReference>
<evidence type="ECO:0000313" key="4">
    <source>
        <dbReference type="Proteomes" id="UP001501682"/>
    </source>
</evidence>
<dbReference type="Proteomes" id="UP001501682">
    <property type="component" value="Unassembled WGS sequence"/>
</dbReference>
<dbReference type="Gene3D" id="3.40.50.2000">
    <property type="entry name" value="Glycogen Phosphorylase B"/>
    <property type="match status" value="1"/>
</dbReference>
<sequence>MNNKTKKLLIISLAPTILKDGKYWSYSPYVNEMDVWFKYADEQRILAPFSYPDDVLIKPFSTNSIKRYYIPFFAFNSILNTIKAILFMPLIVFQMIRAMAWADHIHLRCPANVCLVASFVQIVFPWKNKSTKYAGNWDPNSNQPWSYRLQQSILRNTFLTRNMKVLVYGDWPGETSNVYPFISATYKVEERVAFRAKDYTEELVFVFAGMLVPGKRPLLTIQFIEQLNQQGIPARLELFGDGPLMQEIKSYIEERGINNQINIKGNQDKSIVKAALLKAHFNILLSKSEGWPKAVAEGMFYGCIPVSTSVSCVSWMLGHGSRGIIVEPTLDAAISEFIKIFKTANLDSMAKDAINWSQKYTINRLERDIKDVLNGTFESRV</sequence>
<name>A0ABP8CXN2_9FLAO</name>
<organism evidence="3 4">
    <name type="scientific">Winogradskyella damuponensis</name>
    <dbReference type="NCBI Taxonomy" id="943939"/>
    <lineage>
        <taxon>Bacteria</taxon>
        <taxon>Pseudomonadati</taxon>
        <taxon>Bacteroidota</taxon>
        <taxon>Flavobacteriia</taxon>
        <taxon>Flavobacteriales</taxon>
        <taxon>Flavobacteriaceae</taxon>
        <taxon>Winogradskyella</taxon>
    </lineage>
</organism>
<dbReference type="SUPFAM" id="SSF53756">
    <property type="entry name" value="UDP-Glycosyltransferase/glycogen phosphorylase"/>
    <property type="match status" value="1"/>
</dbReference>
<comment type="caution">
    <text evidence="3">The sequence shown here is derived from an EMBL/GenBank/DDBJ whole genome shotgun (WGS) entry which is preliminary data.</text>
</comment>
<keyword evidence="4" id="KW-1185">Reference proteome</keyword>
<dbReference type="Pfam" id="PF00534">
    <property type="entry name" value="Glycos_transf_1"/>
    <property type="match status" value="1"/>
</dbReference>
<evidence type="ECO:0000259" key="2">
    <source>
        <dbReference type="Pfam" id="PF00534"/>
    </source>
</evidence>
<dbReference type="RefSeq" id="WP_344714930.1">
    <property type="nucleotide sequence ID" value="NZ_BAABCB010000020.1"/>
</dbReference>
<protein>
    <submittedName>
        <fullName evidence="3">Glycosyltransferase</fullName>
    </submittedName>
</protein>
<keyword evidence="1" id="KW-1133">Transmembrane helix</keyword>
<evidence type="ECO:0000256" key="1">
    <source>
        <dbReference type="SAM" id="Phobius"/>
    </source>
</evidence>
<dbReference type="PANTHER" id="PTHR12526">
    <property type="entry name" value="GLYCOSYLTRANSFERASE"/>
    <property type="match status" value="1"/>
</dbReference>
<feature type="domain" description="Glycosyl transferase family 1" evidence="2">
    <location>
        <begin position="197"/>
        <end position="342"/>
    </location>
</feature>
<proteinExistence type="predicted"/>
<dbReference type="InterPro" id="IPR001296">
    <property type="entry name" value="Glyco_trans_1"/>
</dbReference>
<reference evidence="4" key="1">
    <citation type="journal article" date="2019" name="Int. J. Syst. Evol. Microbiol.">
        <title>The Global Catalogue of Microorganisms (GCM) 10K type strain sequencing project: providing services to taxonomists for standard genome sequencing and annotation.</title>
        <authorList>
            <consortium name="The Broad Institute Genomics Platform"/>
            <consortium name="The Broad Institute Genome Sequencing Center for Infectious Disease"/>
            <person name="Wu L."/>
            <person name="Ma J."/>
        </authorList>
    </citation>
    <scope>NUCLEOTIDE SEQUENCE [LARGE SCALE GENOMIC DNA]</scope>
    <source>
        <strain evidence="4">JCM 17633</strain>
    </source>
</reference>
<feature type="transmembrane region" description="Helical" evidence="1">
    <location>
        <begin position="68"/>
        <end position="93"/>
    </location>
</feature>
<keyword evidence="1" id="KW-0812">Transmembrane</keyword>